<name>A0A3A4ZBK9_UNCKA</name>
<dbReference type="GO" id="GO:0006974">
    <property type="term" value="P:DNA damage response"/>
    <property type="evidence" value="ECO:0007669"/>
    <property type="project" value="TreeGrafter"/>
</dbReference>
<reference evidence="1 2" key="1">
    <citation type="journal article" date="2017" name="ISME J.">
        <title>Energy and carbon metabolisms in a deep terrestrial subsurface fluid microbial community.</title>
        <authorList>
            <person name="Momper L."/>
            <person name="Jungbluth S.P."/>
            <person name="Lee M.D."/>
            <person name="Amend J.P."/>
        </authorList>
    </citation>
    <scope>NUCLEOTIDE SEQUENCE [LARGE SCALE GENOMIC DNA]</scope>
    <source>
        <strain evidence="1">SURF_46</strain>
    </source>
</reference>
<evidence type="ECO:0000313" key="1">
    <source>
        <dbReference type="EMBL" id="RJR26675.1"/>
    </source>
</evidence>
<gene>
    <name evidence="1" type="ORF">C4561_04695</name>
</gene>
<organism evidence="1 2">
    <name type="scientific">candidate division WWE3 bacterium</name>
    <dbReference type="NCBI Taxonomy" id="2053526"/>
    <lineage>
        <taxon>Bacteria</taxon>
        <taxon>Katanobacteria</taxon>
    </lineage>
</organism>
<dbReference type="EMBL" id="QZJF01000018">
    <property type="protein sequence ID" value="RJR26675.1"/>
    <property type="molecule type" value="Genomic_DNA"/>
</dbReference>
<dbReference type="PANTHER" id="PTHR34387:SF2">
    <property type="entry name" value="SLR1258 PROTEIN"/>
    <property type="match status" value="1"/>
</dbReference>
<protein>
    <submittedName>
        <fullName evidence="1">DUF541 domain-containing protein</fullName>
    </submittedName>
</protein>
<dbReference type="AlphaFoldDB" id="A0A3A4ZBK9"/>
<evidence type="ECO:0000313" key="2">
    <source>
        <dbReference type="Proteomes" id="UP000265540"/>
    </source>
</evidence>
<dbReference type="InterPro" id="IPR052022">
    <property type="entry name" value="26kDa_periplasmic_antigen"/>
</dbReference>
<sequence length="315" mass="34630">MYREGRTVEVSGSASVSAPPDVFTVILEVSSTRDSASLAQGDVTGQCSKLIDSLINLGLQKKAISTERFSVTPDYELIFDDNRREVKLKGFKASSWMTINSRELDLAGRILDVVVDGGLTQIHSAGFGATNWQEHAYDALRDAAKDARMKAIAIAEGLGVNLGNAVSVTTDSNDHRSYYRHELDEARYCRSETSPVATPDAIKGAATIRATFKLLTGSSKVFQFTNKDSNLWFNSFQPNRRGKRIEDVISLSENLRLEVSVEDLDGNTVVQRAVLSALNKGQPGLKVIEGKEDWRQQLGTYGGDYLLVINRVSYV</sequence>
<dbReference type="InterPro" id="IPR007497">
    <property type="entry name" value="SIMPL/DUF541"/>
</dbReference>
<dbReference type="Gene3D" id="3.30.110.170">
    <property type="entry name" value="Protein of unknown function (DUF541), domain 1"/>
    <property type="match status" value="1"/>
</dbReference>
<dbReference type="PANTHER" id="PTHR34387">
    <property type="entry name" value="SLR1258 PROTEIN"/>
    <property type="match status" value="1"/>
</dbReference>
<dbReference type="Proteomes" id="UP000265540">
    <property type="component" value="Unassembled WGS sequence"/>
</dbReference>
<accession>A0A3A4ZBK9</accession>
<comment type="caution">
    <text evidence="1">The sequence shown here is derived from an EMBL/GenBank/DDBJ whole genome shotgun (WGS) entry which is preliminary data.</text>
</comment>
<dbReference type="Pfam" id="PF04402">
    <property type="entry name" value="SIMPL"/>
    <property type="match status" value="1"/>
</dbReference>
<dbReference type="Gene3D" id="3.30.70.2970">
    <property type="entry name" value="Protein of unknown function (DUF541), domain 2"/>
    <property type="match status" value="1"/>
</dbReference>
<proteinExistence type="predicted"/>